<protein>
    <submittedName>
        <fullName evidence="1">Aminoglycoside phosphotransferase family protein</fullName>
    </submittedName>
</protein>
<dbReference type="Gene3D" id="3.90.1200.10">
    <property type="match status" value="1"/>
</dbReference>
<organism evidence="1 2">
    <name type="scientific">Streptomyces beijiangensis</name>
    <dbReference type="NCBI Taxonomy" id="163361"/>
    <lineage>
        <taxon>Bacteria</taxon>
        <taxon>Bacillati</taxon>
        <taxon>Actinomycetota</taxon>
        <taxon>Actinomycetes</taxon>
        <taxon>Kitasatosporales</taxon>
        <taxon>Streptomycetaceae</taxon>
        <taxon>Streptomyces</taxon>
    </lineage>
</organism>
<evidence type="ECO:0000313" key="2">
    <source>
        <dbReference type="Proteomes" id="UP000664167"/>
    </source>
</evidence>
<name>A0A939F933_9ACTN</name>
<dbReference type="Proteomes" id="UP000664167">
    <property type="component" value="Unassembled WGS sequence"/>
</dbReference>
<dbReference type="RefSeq" id="WP_206963716.1">
    <property type="nucleotide sequence ID" value="NZ_BAAAJJ010000002.1"/>
</dbReference>
<dbReference type="AlphaFoldDB" id="A0A939F933"/>
<keyword evidence="2" id="KW-1185">Reference proteome</keyword>
<dbReference type="InterPro" id="IPR011009">
    <property type="entry name" value="Kinase-like_dom_sf"/>
</dbReference>
<sequence length="349" mass="37887">MGSKVPYGDELRSALGPLGKVRKFGSSPRSRVWRVELDAGPAVVKQFVAGPDAADRYAREVTALRLAARAERPVAPALLGTDDEERVLVLERLDHGRRPTDWIVHYATALAGLHAATGPEDAGVLPEWPGPSMTDVSAFAALADSLEVPVSATVLGDLEAVVERLPQAPGGALLHGDPCPTNDLHTPTGVRFVDFEQAALGNGMVELAYLRIGFPTCWCVTAPPEHLLDKAEAAYRTAWREATGGEAEGDLTDACVGWLIRGDALVERALRETGDHLSELPDRDWEWGTVTARERLAYRLGVVARLTEDRTDLAGFSRLTGDLHERVQTRWPKLKPPPEQPARRGRLSA</sequence>
<accession>A0A939F933</accession>
<evidence type="ECO:0000313" key="1">
    <source>
        <dbReference type="EMBL" id="MBO0514312.1"/>
    </source>
</evidence>
<reference evidence="1" key="1">
    <citation type="submission" date="2021-03" db="EMBL/GenBank/DDBJ databases">
        <title>Streptomyces poriferae sp. nov., a novel marine sponge-derived Actinobacteria species with anti-MRSA activity.</title>
        <authorList>
            <person name="Sandoval-Powers M."/>
            <person name="Kralova S."/>
            <person name="Nguyen G.-S."/>
            <person name="Fawwal D."/>
            <person name="Degnes K."/>
            <person name="Klinkenberg G."/>
            <person name="Sletta H."/>
            <person name="Wentzel A."/>
            <person name="Liles M.R."/>
        </authorList>
    </citation>
    <scope>NUCLEOTIDE SEQUENCE</scope>
    <source>
        <strain evidence="1">DSM 41794</strain>
    </source>
</reference>
<gene>
    <name evidence="1" type="ORF">J0695_21285</name>
</gene>
<comment type="caution">
    <text evidence="1">The sequence shown here is derived from an EMBL/GenBank/DDBJ whole genome shotgun (WGS) entry which is preliminary data.</text>
</comment>
<proteinExistence type="predicted"/>
<dbReference type="SUPFAM" id="SSF56112">
    <property type="entry name" value="Protein kinase-like (PK-like)"/>
    <property type="match status" value="1"/>
</dbReference>
<dbReference type="EMBL" id="JAFLRJ010000194">
    <property type="protein sequence ID" value="MBO0514312.1"/>
    <property type="molecule type" value="Genomic_DNA"/>
</dbReference>